<evidence type="ECO:0000256" key="1">
    <source>
        <dbReference type="SAM" id="MobiDB-lite"/>
    </source>
</evidence>
<dbReference type="PANTHER" id="PTHR12498">
    <property type="entry name" value="N-TERMINAL ASPARAGINE AMIDOHYDROLASE"/>
    <property type="match status" value="1"/>
</dbReference>
<dbReference type="AlphaFoldDB" id="B4FCT0"/>
<accession>B4FCT0</accession>
<organism evidence="2">
    <name type="scientific">Zea mays</name>
    <name type="common">Maize</name>
    <dbReference type="NCBI Taxonomy" id="4577"/>
    <lineage>
        <taxon>Eukaryota</taxon>
        <taxon>Viridiplantae</taxon>
        <taxon>Streptophyta</taxon>
        <taxon>Embryophyta</taxon>
        <taxon>Tracheophyta</taxon>
        <taxon>Spermatophyta</taxon>
        <taxon>Magnoliopsida</taxon>
        <taxon>Liliopsida</taxon>
        <taxon>Poales</taxon>
        <taxon>Poaceae</taxon>
        <taxon>PACMAD clade</taxon>
        <taxon>Panicoideae</taxon>
        <taxon>Andropogonodae</taxon>
        <taxon>Andropogoneae</taxon>
        <taxon>Tripsacinae</taxon>
        <taxon>Zea</taxon>
    </lineage>
</organism>
<evidence type="ECO:0000313" key="2">
    <source>
        <dbReference type="EMBL" id="ACF79923.1"/>
    </source>
</evidence>
<evidence type="ECO:0008006" key="3">
    <source>
        <dbReference type="Google" id="ProtNLM"/>
    </source>
</evidence>
<dbReference type="GO" id="GO:0008418">
    <property type="term" value="F:protein-N-terminal asparagine amidohydrolase activity"/>
    <property type="evidence" value="ECO:0007669"/>
    <property type="project" value="InterPro"/>
</dbReference>
<proteinExistence type="evidence at transcript level"/>
<reference evidence="2" key="1">
    <citation type="journal article" date="2009" name="PLoS Genet.">
        <title>Sequencing, mapping, and analysis of 27,455 maize full-length cDNAs.</title>
        <authorList>
            <person name="Soderlund C."/>
            <person name="Descour A."/>
            <person name="Kudrna D."/>
            <person name="Bomhoff M."/>
            <person name="Boyd L."/>
            <person name="Currie J."/>
            <person name="Angelova A."/>
            <person name="Collura K."/>
            <person name="Wissotski M."/>
            <person name="Ashley E."/>
            <person name="Morrow D."/>
            <person name="Fernandes J."/>
            <person name="Walbot V."/>
            <person name="Yu Y."/>
        </authorList>
    </citation>
    <scope>NUCLEOTIDE SEQUENCE</scope>
    <source>
        <strain evidence="2">B73</strain>
    </source>
</reference>
<feature type="region of interest" description="Disordered" evidence="1">
    <location>
        <begin position="321"/>
        <end position="350"/>
    </location>
</feature>
<protein>
    <recommendedName>
        <fullName evidence="3">Protein N-terminal asparagine amidohydrolase</fullName>
    </recommendedName>
</protein>
<dbReference type="PANTHER" id="PTHR12498:SF0">
    <property type="entry name" value="PROTEIN N-TERMINAL ASPARAGINE AMIDOHYDROLASE"/>
    <property type="match status" value="1"/>
</dbReference>
<dbReference type="EMBL" id="BT034918">
    <property type="protein sequence ID" value="ACF79923.1"/>
    <property type="molecule type" value="mRNA"/>
</dbReference>
<feature type="compositionally biased region" description="Polar residues" evidence="1">
    <location>
        <begin position="325"/>
        <end position="350"/>
    </location>
</feature>
<dbReference type="ExpressionAtlas" id="B4FCT0">
    <property type="expression patterns" value="baseline and differential"/>
</dbReference>
<sequence length="373" mass="40415">MLLLDGDLVLSSSGSTGAASRTSDSGRELVAALLESPGIRHAVDRLKVAPERRISAGQEGAPKHVYVFQREYATVDPARVELVGTDEATTCIGVVIRNNKTGMTSVSHMDFPEIVEGGIKQMLELLGDDNAPFDVHLIGGFADASTKVVRSSGKKHIKQEGYSYPLCCKIVEVLHKSQLQFHLRSFCVLENNTKSDSFGNALPIIGGFVVETSSGVVIPATFDMDSRCPDEVVRRIRVSVSSYDPTWQGRLLETYDTQDDVFQIAPACWMPDWADIASSLNQLSDSEVLLRCSTSPAAEPPHFVENERRIWKYLIDTRTGKRRSQNTSPGCSIGQATEAGQGTRSASQGLPSSAVIVGAPTHGTNQKGNPPLR</sequence>
<dbReference type="InterPro" id="IPR026750">
    <property type="entry name" value="NTAN1"/>
</dbReference>
<dbReference type="Pfam" id="PF14736">
    <property type="entry name" value="N_Asn_amidohyd"/>
    <property type="match status" value="1"/>
</dbReference>
<name>B4FCT0_MAIZE</name>